<gene>
    <name evidence="1" type="ORF">F383_26848</name>
</gene>
<evidence type="ECO:0000313" key="2">
    <source>
        <dbReference type="Proteomes" id="UP000032142"/>
    </source>
</evidence>
<dbReference type="Proteomes" id="UP000032142">
    <property type="component" value="Unassembled WGS sequence"/>
</dbReference>
<sequence length="18" mass="2555">MRHRTRRRRHRRIRWPEV</sequence>
<name>A0A0B0PGD9_GOSAR</name>
<reference evidence="2" key="1">
    <citation type="submission" date="2014-09" db="EMBL/GenBank/DDBJ databases">
        <authorList>
            <person name="Mudge J."/>
            <person name="Ramaraj T."/>
            <person name="Lindquist I.E."/>
            <person name="Bharti A.K."/>
            <person name="Sundararajan A."/>
            <person name="Cameron C.T."/>
            <person name="Woodward J.E."/>
            <person name="May G.D."/>
            <person name="Brubaker C."/>
            <person name="Broadhvest J."/>
            <person name="Wilkins T.A."/>
        </authorList>
    </citation>
    <scope>NUCLEOTIDE SEQUENCE</scope>
    <source>
        <strain evidence="2">cv. AKA8401</strain>
    </source>
</reference>
<dbReference type="AlphaFoldDB" id="A0A0B0PGD9"/>
<protein>
    <submittedName>
        <fullName evidence="1">Uncharacterized protein</fullName>
    </submittedName>
</protein>
<accession>A0A0B0PGD9</accession>
<evidence type="ECO:0000313" key="1">
    <source>
        <dbReference type="EMBL" id="KHG22436.1"/>
    </source>
</evidence>
<dbReference type="EMBL" id="KN421740">
    <property type="protein sequence ID" value="KHG22436.1"/>
    <property type="molecule type" value="Genomic_DNA"/>
</dbReference>
<keyword evidence="2" id="KW-1185">Reference proteome</keyword>
<proteinExistence type="predicted"/>
<organism evidence="1 2">
    <name type="scientific">Gossypium arboreum</name>
    <name type="common">Tree cotton</name>
    <name type="synonym">Gossypium nanking</name>
    <dbReference type="NCBI Taxonomy" id="29729"/>
    <lineage>
        <taxon>Eukaryota</taxon>
        <taxon>Viridiplantae</taxon>
        <taxon>Streptophyta</taxon>
        <taxon>Embryophyta</taxon>
        <taxon>Tracheophyta</taxon>
        <taxon>Spermatophyta</taxon>
        <taxon>Magnoliopsida</taxon>
        <taxon>eudicotyledons</taxon>
        <taxon>Gunneridae</taxon>
        <taxon>Pentapetalae</taxon>
        <taxon>rosids</taxon>
        <taxon>malvids</taxon>
        <taxon>Malvales</taxon>
        <taxon>Malvaceae</taxon>
        <taxon>Malvoideae</taxon>
        <taxon>Gossypium</taxon>
    </lineage>
</organism>